<evidence type="ECO:0000313" key="4">
    <source>
        <dbReference type="Proteomes" id="UP000256253"/>
    </source>
</evidence>
<name>A0A3D9UT06_9MICO</name>
<accession>A0A3D9UT06</accession>
<dbReference type="OrthoDB" id="9803842at2"/>
<gene>
    <name evidence="3" type="ORF">DFJ65_2162</name>
</gene>
<sequence length="849" mass="93366">MTAQPHDRSGVLSRYDERVEALSTELGDRVGGSYDEWVGDGAAVHESLRSIVDTVGVGGLLARRAAANRYIKDDGLTYTANGEQRSRPWQLDPLPVVMTDTKWVELERGLAQRAMLLDALLEDLYGDRRMISERVVPAAAVVGHDGFLPAADGIRLPGARQLVMTSVDLARDAAGNWTVIADRNQAPSGAGYAMADRRIIARTLPRLYRDTALARLRGFFDEMSDALLDAAPVTVDQPNIVLLSPGPESETAFDQAFLATLLGLPLVLAEDLTMRDGQVWRRTTHKPQKVDLLVRRVDAAWSDPLDLRGDSRLGVTGLTEAARRGTISVVNPLGSGVLENPGLVPFLPEAAKRLLGEELILPDARTWWMGDDGQRAEALDRLDELVVKPISRGEADPATYGWELSTEQLDELRTRIEAEPWKWTAQEQVAMSTAPVVASDGLEPRRLVLRTFGVGGNDGYRFLHGGLGRVSPDSMSWDVSNQRGGIAKDIWVLAPSEFEAAMTARGRHRDTLQLTAAEPESLSLAPRVADDLFWLGRYAERAESSARLVTVVDDLVADHWGRTGSPGFSAMREMLLTLGQVTGVPTPGVEEHPTEFLRRIVFDEETPGTIAYSVRRLARTAHAVRELLSPDTWLILSRLQTAIHRPEDDDEPLPGVLAQVLEGLVGLAGLSAENTVRDEVWAFTEFGRRLERALQQSTLLRVSIGAERSPVTDGQVTEAALRACDSVITFRRRLASGTGPASPVAGMLQLLLRDPINPRSMEFQVNRLSAITETVDDPDIRESVDNLAAHLKSIAPEALASRERNQLADYTSELATQLRRLSDLVSERYFVRPTPLHRVRTIHEIGVRQ</sequence>
<reference evidence="3 4" key="1">
    <citation type="submission" date="2018-08" db="EMBL/GenBank/DDBJ databases">
        <title>Sequencing the genomes of 1000 actinobacteria strains.</title>
        <authorList>
            <person name="Klenk H.-P."/>
        </authorList>
    </citation>
    <scope>NUCLEOTIDE SEQUENCE [LARGE SCALE GENOMIC DNA]</scope>
    <source>
        <strain evidence="3 4">DSM 22967</strain>
    </source>
</reference>
<comment type="caution">
    <text evidence="3">The sequence shown here is derived from an EMBL/GenBank/DDBJ whole genome shotgun (WGS) entry which is preliminary data.</text>
</comment>
<dbReference type="Pfam" id="PF14403">
    <property type="entry name" value="CP_ATPgrasp_2"/>
    <property type="match status" value="1"/>
</dbReference>
<dbReference type="RefSeq" id="WP_115923013.1">
    <property type="nucleotide sequence ID" value="NZ_QTUA01000001.1"/>
</dbReference>
<organism evidence="3 4">
    <name type="scientific">Calidifontibacter indicus</name>
    <dbReference type="NCBI Taxonomy" id="419650"/>
    <lineage>
        <taxon>Bacteria</taxon>
        <taxon>Bacillati</taxon>
        <taxon>Actinomycetota</taxon>
        <taxon>Actinomycetes</taxon>
        <taxon>Micrococcales</taxon>
        <taxon>Dermacoccaceae</taxon>
        <taxon>Calidifontibacter</taxon>
    </lineage>
</organism>
<dbReference type="InterPro" id="IPR025841">
    <property type="entry name" value="CP_ATPgrasp_2"/>
</dbReference>
<dbReference type="Gene3D" id="3.30.1490.270">
    <property type="match status" value="1"/>
</dbReference>
<dbReference type="Gene3D" id="3.40.50.11290">
    <property type="match status" value="1"/>
</dbReference>
<dbReference type="SUPFAM" id="SSF56059">
    <property type="entry name" value="Glutathione synthetase ATP-binding domain-like"/>
    <property type="match status" value="1"/>
</dbReference>
<evidence type="ECO:0000259" key="1">
    <source>
        <dbReference type="Pfam" id="PF04168"/>
    </source>
</evidence>
<dbReference type="Proteomes" id="UP000256253">
    <property type="component" value="Unassembled WGS sequence"/>
</dbReference>
<evidence type="ECO:0000259" key="2">
    <source>
        <dbReference type="Pfam" id="PF14403"/>
    </source>
</evidence>
<dbReference type="EMBL" id="QTUA01000001">
    <property type="protein sequence ID" value="REF31120.1"/>
    <property type="molecule type" value="Genomic_DNA"/>
</dbReference>
<feature type="domain" description="Circularly permuted ATP-grasp type 2" evidence="2">
    <location>
        <begin position="95"/>
        <end position="471"/>
    </location>
</feature>
<dbReference type="Pfam" id="PF04168">
    <property type="entry name" value="Alpha-E"/>
    <property type="match status" value="1"/>
</dbReference>
<proteinExistence type="predicted"/>
<dbReference type="PANTHER" id="PTHR34595:SF2">
    <property type="entry name" value="BLR2978 PROTEIN"/>
    <property type="match status" value="1"/>
</dbReference>
<keyword evidence="4" id="KW-1185">Reference proteome</keyword>
<feature type="domain" description="DUF403" evidence="1">
    <location>
        <begin position="525"/>
        <end position="830"/>
    </location>
</feature>
<dbReference type="AlphaFoldDB" id="A0A3D9UT06"/>
<dbReference type="InterPro" id="IPR007296">
    <property type="entry name" value="DUF403"/>
</dbReference>
<protein>
    <submittedName>
        <fullName evidence="3">Putative circularly permuted ATP-grasp superfamily protein</fullName>
    </submittedName>
</protein>
<dbReference type="PANTHER" id="PTHR34595">
    <property type="entry name" value="BLR5612 PROTEIN"/>
    <property type="match status" value="1"/>
</dbReference>
<dbReference type="InterPro" id="IPR051680">
    <property type="entry name" value="ATP-dep_Glu-Cys_Ligase-2"/>
</dbReference>
<evidence type="ECO:0000313" key="3">
    <source>
        <dbReference type="EMBL" id="REF31120.1"/>
    </source>
</evidence>